<gene>
    <name evidence="1" type="ORF">MLD38_039602</name>
</gene>
<dbReference type="EMBL" id="CM042891">
    <property type="protein sequence ID" value="KAI4304038.1"/>
    <property type="molecule type" value="Genomic_DNA"/>
</dbReference>
<evidence type="ECO:0000313" key="1">
    <source>
        <dbReference type="EMBL" id="KAI4304038.1"/>
    </source>
</evidence>
<name>A0ACB9L3B5_9MYRT</name>
<keyword evidence="2" id="KW-1185">Reference proteome</keyword>
<organism evidence="1 2">
    <name type="scientific">Melastoma candidum</name>
    <dbReference type="NCBI Taxonomy" id="119954"/>
    <lineage>
        <taxon>Eukaryota</taxon>
        <taxon>Viridiplantae</taxon>
        <taxon>Streptophyta</taxon>
        <taxon>Embryophyta</taxon>
        <taxon>Tracheophyta</taxon>
        <taxon>Spermatophyta</taxon>
        <taxon>Magnoliopsida</taxon>
        <taxon>eudicotyledons</taxon>
        <taxon>Gunneridae</taxon>
        <taxon>Pentapetalae</taxon>
        <taxon>rosids</taxon>
        <taxon>malvids</taxon>
        <taxon>Myrtales</taxon>
        <taxon>Melastomataceae</taxon>
        <taxon>Melastomatoideae</taxon>
        <taxon>Melastomateae</taxon>
        <taxon>Melastoma</taxon>
    </lineage>
</organism>
<reference evidence="2" key="1">
    <citation type="journal article" date="2023" name="Front. Plant Sci.">
        <title>Chromosomal-level genome assembly of Melastoma candidum provides insights into trichome evolution.</title>
        <authorList>
            <person name="Zhong Y."/>
            <person name="Wu W."/>
            <person name="Sun C."/>
            <person name="Zou P."/>
            <person name="Liu Y."/>
            <person name="Dai S."/>
            <person name="Zhou R."/>
        </authorList>
    </citation>
    <scope>NUCLEOTIDE SEQUENCE [LARGE SCALE GENOMIC DNA]</scope>
</reference>
<comment type="caution">
    <text evidence="1">The sequence shown here is derived from an EMBL/GenBank/DDBJ whole genome shotgun (WGS) entry which is preliminary data.</text>
</comment>
<proteinExistence type="predicted"/>
<evidence type="ECO:0000313" key="2">
    <source>
        <dbReference type="Proteomes" id="UP001057402"/>
    </source>
</evidence>
<accession>A0ACB9L3B5</accession>
<sequence>MGKHDHHHDLESGYSNNALYPNMMESPELRWAFIRKVYAILCMQLLLTVAIGAVVVFVPPIARFITGTRAGLAVWIVLLILPFLLLLPLYFFHKKHPVNFLILGLFTIAFAFAVGLSCSYTRGEVVLEAVILTAVVTIGLTLYTFWAAQRGKDFSFLGPFLFAAVLVLMVFGLIQFFFPLGRISLMIYGALGALIFSGYIIYDTDNMMKRYSYDDYIWAAVSLYIDVINLFLSLLSLLEAAE</sequence>
<dbReference type="Proteomes" id="UP001057402">
    <property type="component" value="Chromosome 12"/>
</dbReference>
<protein>
    <submittedName>
        <fullName evidence="1">Uncharacterized protein</fullName>
    </submittedName>
</protein>